<dbReference type="InterPro" id="IPR050189">
    <property type="entry name" value="MFS_Efflux_Transporters"/>
</dbReference>
<dbReference type="AlphaFoldDB" id="A0A1F2PFD5"/>
<evidence type="ECO:0000256" key="4">
    <source>
        <dbReference type="ARBA" id="ARBA00022692"/>
    </source>
</evidence>
<dbReference type="Pfam" id="PF07690">
    <property type="entry name" value="MFS_1"/>
    <property type="match status" value="1"/>
</dbReference>
<dbReference type="STRING" id="52694.ACWI_29030"/>
<keyword evidence="4 7" id="KW-0812">Transmembrane</keyword>
<feature type="transmembrane region" description="Helical" evidence="7">
    <location>
        <begin position="244"/>
        <end position="263"/>
    </location>
</feature>
<comment type="subcellular location">
    <subcellularLocation>
        <location evidence="1">Cell membrane</location>
        <topology evidence="1">Multi-pass membrane protein</topology>
    </subcellularLocation>
</comment>
<evidence type="ECO:0000313" key="11">
    <source>
        <dbReference type="Proteomes" id="UP000176244"/>
    </source>
</evidence>
<dbReference type="SUPFAM" id="SSF103473">
    <property type="entry name" value="MFS general substrate transporter"/>
    <property type="match status" value="1"/>
</dbReference>
<dbReference type="Gene3D" id="1.20.1250.20">
    <property type="entry name" value="MFS general substrate transporter like domains"/>
    <property type="match status" value="1"/>
</dbReference>
<evidence type="ECO:0000256" key="3">
    <source>
        <dbReference type="ARBA" id="ARBA00022475"/>
    </source>
</evidence>
<name>A0A1F2PFD5_9FIRM</name>
<evidence type="ECO:0000313" key="9">
    <source>
        <dbReference type="EMBL" id="OFV69765.1"/>
    </source>
</evidence>
<evidence type="ECO:0000256" key="7">
    <source>
        <dbReference type="SAM" id="Phobius"/>
    </source>
</evidence>
<dbReference type="EMBL" id="VSLA01000024">
    <property type="protein sequence ID" value="TYC84778.1"/>
    <property type="molecule type" value="Genomic_DNA"/>
</dbReference>
<evidence type="ECO:0000313" key="10">
    <source>
        <dbReference type="EMBL" id="TYC84778.1"/>
    </source>
</evidence>
<feature type="transmembrane region" description="Helical" evidence="7">
    <location>
        <begin position="138"/>
        <end position="159"/>
    </location>
</feature>
<accession>A0A1F2PFD5</accession>
<keyword evidence="2" id="KW-0813">Transport</keyword>
<feature type="transmembrane region" description="Helical" evidence="7">
    <location>
        <begin position="361"/>
        <end position="380"/>
    </location>
</feature>
<dbReference type="PANTHER" id="PTHR43124:SF3">
    <property type="entry name" value="CHLORAMPHENICOL EFFLUX PUMP RV0191"/>
    <property type="match status" value="1"/>
</dbReference>
<reference evidence="9 11" key="1">
    <citation type="submission" date="2015-09" db="EMBL/GenBank/DDBJ databases">
        <title>Genome sequence of Acetobacterium wieringae DSM 1911.</title>
        <authorList>
            <person name="Poehlein A."/>
            <person name="Bengelsdorf F.R."/>
            <person name="Schiel-Bengelsdorf B."/>
            <person name="Duerre P."/>
            <person name="Daniel R."/>
        </authorList>
    </citation>
    <scope>NUCLEOTIDE SEQUENCE [LARGE SCALE GENOMIC DNA]</scope>
    <source>
        <strain evidence="9 11">DSM 1911</strain>
    </source>
</reference>
<keyword evidence="5 7" id="KW-1133">Transmembrane helix</keyword>
<evidence type="ECO:0000256" key="6">
    <source>
        <dbReference type="ARBA" id="ARBA00023136"/>
    </source>
</evidence>
<dbReference type="Proteomes" id="UP000322619">
    <property type="component" value="Unassembled WGS sequence"/>
</dbReference>
<dbReference type="InterPro" id="IPR036259">
    <property type="entry name" value="MFS_trans_sf"/>
</dbReference>
<feature type="transmembrane region" description="Helical" evidence="7">
    <location>
        <begin position="295"/>
        <end position="316"/>
    </location>
</feature>
<dbReference type="GO" id="GO:0022857">
    <property type="term" value="F:transmembrane transporter activity"/>
    <property type="evidence" value="ECO:0007669"/>
    <property type="project" value="InterPro"/>
</dbReference>
<dbReference type="RefSeq" id="WP_070372161.1">
    <property type="nucleotide sequence ID" value="NZ_JBCFAW010000001.1"/>
</dbReference>
<evidence type="ECO:0000313" key="12">
    <source>
        <dbReference type="Proteomes" id="UP000322619"/>
    </source>
</evidence>
<feature type="transmembrane region" description="Helical" evidence="7">
    <location>
        <begin position="328"/>
        <end position="349"/>
    </location>
</feature>
<evidence type="ECO:0000256" key="5">
    <source>
        <dbReference type="ARBA" id="ARBA00022989"/>
    </source>
</evidence>
<dbReference type="OrthoDB" id="2963740at2"/>
<evidence type="ECO:0000256" key="2">
    <source>
        <dbReference type="ARBA" id="ARBA00022448"/>
    </source>
</evidence>
<dbReference type="Proteomes" id="UP000176244">
    <property type="component" value="Unassembled WGS sequence"/>
</dbReference>
<dbReference type="EMBL" id="LKEU01000037">
    <property type="protein sequence ID" value="OFV69765.1"/>
    <property type="molecule type" value="Genomic_DNA"/>
</dbReference>
<sequence length="396" mass="41458">MKQQVKPISTFTILAMAFFGMGVGTITPALNAIFVQFSDLPITTLLLVSTLPSLTVIPATLIAGSVAGSKVKYRTLAVLGMTLFVLGGVAPYFATDFSVILIERAVFGIGLGIMSPLANSLVMGVYEGDKVATMTGMVTLAMNIGGMVLQFMGGYFAGIGWNYSFLPHALGIISLLLVIFFLPEPAQAPVTAETQKAPKEKLPVKLFIIVLVYGIYTLSVYPMLVNMSTLIVERGMGTTATAGIVLALLTIGGMVAGSVFGKLFKISGRFIMAVGYALAAIGFALVVFASNIALLSVGVFIEGFAMSTLIPASMMLISMTVKPSQMALGVSFFMAGMNLFGFLSTYWIGAIAGITGDAVTAPIAVSVAVTTVFFVIFLIVNPLKGGAPMPEAPQQS</sequence>
<organism evidence="9 11">
    <name type="scientific">Acetobacterium wieringae</name>
    <dbReference type="NCBI Taxonomy" id="52694"/>
    <lineage>
        <taxon>Bacteria</taxon>
        <taxon>Bacillati</taxon>
        <taxon>Bacillota</taxon>
        <taxon>Clostridia</taxon>
        <taxon>Eubacteriales</taxon>
        <taxon>Eubacteriaceae</taxon>
        <taxon>Acetobacterium</taxon>
    </lineage>
</organism>
<feature type="domain" description="Major facilitator superfamily (MFS) profile" evidence="8">
    <location>
        <begin position="8"/>
        <end position="383"/>
    </location>
</feature>
<gene>
    <name evidence="9" type="ORF">ACWI_29030</name>
    <name evidence="10" type="ORF">FXB42_10610</name>
</gene>
<comment type="caution">
    <text evidence="9">The sequence shown here is derived from an EMBL/GenBank/DDBJ whole genome shotgun (WGS) entry which is preliminary data.</text>
</comment>
<feature type="transmembrane region" description="Helical" evidence="7">
    <location>
        <begin position="106"/>
        <end position="126"/>
    </location>
</feature>
<feature type="transmembrane region" description="Helical" evidence="7">
    <location>
        <begin position="270"/>
        <end position="289"/>
    </location>
</feature>
<dbReference type="InterPro" id="IPR020846">
    <property type="entry name" value="MFS_dom"/>
</dbReference>
<feature type="transmembrane region" description="Helical" evidence="7">
    <location>
        <begin position="204"/>
        <end position="224"/>
    </location>
</feature>
<proteinExistence type="predicted"/>
<evidence type="ECO:0000256" key="1">
    <source>
        <dbReference type="ARBA" id="ARBA00004651"/>
    </source>
</evidence>
<feature type="transmembrane region" description="Helical" evidence="7">
    <location>
        <begin position="165"/>
        <end position="183"/>
    </location>
</feature>
<keyword evidence="3" id="KW-1003">Cell membrane</keyword>
<feature type="transmembrane region" description="Helical" evidence="7">
    <location>
        <begin position="12"/>
        <end position="34"/>
    </location>
</feature>
<protein>
    <submittedName>
        <fullName evidence="10">MFS transporter</fullName>
    </submittedName>
    <submittedName>
        <fullName evidence="9">Major facilitator superfamily protein</fullName>
    </submittedName>
</protein>
<feature type="transmembrane region" description="Helical" evidence="7">
    <location>
        <begin position="76"/>
        <end position="94"/>
    </location>
</feature>
<feature type="transmembrane region" description="Helical" evidence="7">
    <location>
        <begin position="40"/>
        <end position="64"/>
    </location>
</feature>
<keyword evidence="6 7" id="KW-0472">Membrane</keyword>
<dbReference type="InterPro" id="IPR011701">
    <property type="entry name" value="MFS"/>
</dbReference>
<reference evidence="10 12" key="2">
    <citation type="submission" date="2019-08" db="EMBL/GenBank/DDBJ databases">
        <title>Isolation and enrichment of carboxydotrophic bacteria from anaerobic sludge for the production of bio-based chemicals from syngas.</title>
        <authorList>
            <person name="Antares A.L."/>
            <person name="Moreira J."/>
            <person name="Diender M."/>
            <person name="Parshina S.N."/>
            <person name="Stams A.J.M."/>
            <person name="Alves M."/>
            <person name="Alves J.I."/>
            <person name="Sousa D.Z."/>
        </authorList>
    </citation>
    <scope>NUCLEOTIDE SEQUENCE [LARGE SCALE GENOMIC DNA]</scope>
    <source>
        <strain evidence="10 12">JM</strain>
    </source>
</reference>
<evidence type="ECO:0000259" key="8">
    <source>
        <dbReference type="PROSITE" id="PS50850"/>
    </source>
</evidence>
<dbReference type="GO" id="GO:0005886">
    <property type="term" value="C:plasma membrane"/>
    <property type="evidence" value="ECO:0007669"/>
    <property type="project" value="UniProtKB-SubCell"/>
</dbReference>
<dbReference type="PANTHER" id="PTHR43124">
    <property type="entry name" value="PURINE EFFLUX PUMP PBUE"/>
    <property type="match status" value="1"/>
</dbReference>
<dbReference type="PROSITE" id="PS50850">
    <property type="entry name" value="MFS"/>
    <property type="match status" value="1"/>
</dbReference>